<dbReference type="GO" id="GO:0003700">
    <property type="term" value="F:DNA-binding transcription factor activity"/>
    <property type="evidence" value="ECO:0007669"/>
    <property type="project" value="InterPro"/>
</dbReference>
<dbReference type="PANTHER" id="PTHR32096:SF61">
    <property type="entry name" value="WRKY TRANSCRIPTION FACTOR 22"/>
    <property type="match status" value="1"/>
</dbReference>
<dbReference type="SUPFAM" id="SSF118290">
    <property type="entry name" value="WRKY DNA-binding domain"/>
    <property type="match status" value="1"/>
</dbReference>
<dbReference type="PANTHER" id="PTHR32096">
    <property type="entry name" value="WRKY TRANSCRIPTION FACTOR 30-RELATED-RELATED"/>
    <property type="match status" value="1"/>
</dbReference>
<proteinExistence type="inferred from homology"/>
<evidence type="ECO:0000256" key="1">
    <source>
        <dbReference type="ARBA" id="ARBA00004123"/>
    </source>
</evidence>
<evidence type="ECO:0000256" key="6">
    <source>
        <dbReference type="ARBA" id="ARBA00060761"/>
    </source>
</evidence>
<keyword evidence="4" id="KW-0804">Transcription</keyword>
<evidence type="ECO:0000256" key="7">
    <source>
        <dbReference type="SAM" id="MobiDB-lite"/>
    </source>
</evidence>
<evidence type="ECO:0000259" key="8">
    <source>
        <dbReference type="PROSITE" id="PS50811"/>
    </source>
</evidence>
<dbReference type="InterPro" id="IPR044810">
    <property type="entry name" value="WRKY_plant"/>
</dbReference>
<dbReference type="GO" id="GO:0005634">
    <property type="term" value="C:nucleus"/>
    <property type="evidence" value="ECO:0007669"/>
    <property type="project" value="UniProtKB-SubCell"/>
</dbReference>
<dbReference type="FunFam" id="2.20.25.80:FF:000007">
    <property type="entry name" value="WRKY transcription factor 22"/>
    <property type="match status" value="1"/>
</dbReference>
<comment type="similarity">
    <text evidence="6">Belongs to the WRKY group II-e family.</text>
</comment>
<dbReference type="SMART" id="SM00774">
    <property type="entry name" value="WRKY"/>
    <property type="match status" value="1"/>
</dbReference>
<dbReference type="EMBL" id="PQIB02000007">
    <property type="protein sequence ID" value="RLN09308.1"/>
    <property type="molecule type" value="Genomic_DNA"/>
</dbReference>
<evidence type="ECO:0000256" key="2">
    <source>
        <dbReference type="ARBA" id="ARBA00023015"/>
    </source>
</evidence>
<comment type="caution">
    <text evidence="9">The sequence shown here is derived from an EMBL/GenBank/DDBJ whole genome shotgun (WGS) entry which is preliminary data.</text>
</comment>
<dbReference type="Pfam" id="PF03106">
    <property type="entry name" value="WRKY"/>
    <property type="match status" value="1"/>
</dbReference>
<keyword evidence="3 9" id="KW-0238">DNA-binding</keyword>
<feature type="region of interest" description="Disordered" evidence="7">
    <location>
        <begin position="93"/>
        <end position="115"/>
    </location>
</feature>
<dbReference type="Gene3D" id="2.20.25.80">
    <property type="entry name" value="WRKY domain"/>
    <property type="match status" value="1"/>
</dbReference>
<dbReference type="PROSITE" id="PS50811">
    <property type="entry name" value="WRKY"/>
    <property type="match status" value="1"/>
</dbReference>
<protein>
    <submittedName>
        <fullName evidence="9">WRKY DNA-binding domain superfamily protein</fullName>
    </submittedName>
</protein>
<dbReference type="InterPro" id="IPR036576">
    <property type="entry name" value="WRKY_dom_sf"/>
</dbReference>
<keyword evidence="2" id="KW-0805">Transcription regulation</keyword>
<dbReference type="Proteomes" id="UP000275267">
    <property type="component" value="Unassembled WGS sequence"/>
</dbReference>
<dbReference type="GO" id="GO:0000976">
    <property type="term" value="F:transcription cis-regulatory region binding"/>
    <property type="evidence" value="ECO:0007669"/>
    <property type="project" value="TreeGrafter"/>
</dbReference>
<dbReference type="AlphaFoldDB" id="A0A3L6RU44"/>
<feature type="domain" description="WRKY" evidence="8">
    <location>
        <begin position="168"/>
        <end position="234"/>
    </location>
</feature>
<gene>
    <name evidence="9" type="ORF">C2845_PM11G18480</name>
</gene>
<dbReference type="OrthoDB" id="662136at2759"/>
<keyword evidence="10" id="KW-1185">Reference proteome</keyword>
<evidence type="ECO:0000313" key="10">
    <source>
        <dbReference type="Proteomes" id="UP000275267"/>
    </source>
</evidence>
<accession>A0A3L6RU44</accession>
<comment type="subcellular location">
    <subcellularLocation>
        <location evidence="1">Nucleus</location>
    </subcellularLocation>
</comment>
<organism evidence="9 10">
    <name type="scientific">Panicum miliaceum</name>
    <name type="common">Proso millet</name>
    <name type="synonym">Broomcorn millet</name>
    <dbReference type="NCBI Taxonomy" id="4540"/>
    <lineage>
        <taxon>Eukaryota</taxon>
        <taxon>Viridiplantae</taxon>
        <taxon>Streptophyta</taxon>
        <taxon>Embryophyta</taxon>
        <taxon>Tracheophyta</taxon>
        <taxon>Spermatophyta</taxon>
        <taxon>Magnoliopsida</taxon>
        <taxon>Liliopsida</taxon>
        <taxon>Poales</taxon>
        <taxon>Poaceae</taxon>
        <taxon>PACMAD clade</taxon>
        <taxon>Panicoideae</taxon>
        <taxon>Panicodae</taxon>
        <taxon>Paniceae</taxon>
        <taxon>Panicinae</taxon>
        <taxon>Panicum</taxon>
        <taxon>Panicum sect. Panicum</taxon>
    </lineage>
</organism>
<dbReference type="STRING" id="4540.A0A3L6RU44"/>
<evidence type="ECO:0000313" key="9">
    <source>
        <dbReference type="EMBL" id="RLN09308.1"/>
    </source>
</evidence>
<name>A0A3L6RU44_PANMI</name>
<evidence type="ECO:0000256" key="4">
    <source>
        <dbReference type="ARBA" id="ARBA00023163"/>
    </source>
</evidence>
<dbReference type="InterPro" id="IPR003657">
    <property type="entry name" value="WRKY_dom"/>
</dbReference>
<feature type="compositionally biased region" description="Pro residues" evidence="7">
    <location>
        <begin position="95"/>
        <end position="107"/>
    </location>
</feature>
<evidence type="ECO:0000256" key="3">
    <source>
        <dbReference type="ARBA" id="ARBA00023125"/>
    </source>
</evidence>
<reference evidence="10" key="1">
    <citation type="journal article" date="2019" name="Nat. Commun.">
        <title>The genome of broomcorn millet.</title>
        <authorList>
            <person name="Zou C."/>
            <person name="Miki D."/>
            <person name="Li D."/>
            <person name="Tang Q."/>
            <person name="Xiao L."/>
            <person name="Rajput S."/>
            <person name="Deng P."/>
            <person name="Jia W."/>
            <person name="Huang R."/>
            <person name="Zhang M."/>
            <person name="Sun Y."/>
            <person name="Hu J."/>
            <person name="Fu X."/>
            <person name="Schnable P.S."/>
            <person name="Li F."/>
            <person name="Zhang H."/>
            <person name="Feng B."/>
            <person name="Zhu X."/>
            <person name="Liu R."/>
            <person name="Schnable J.C."/>
            <person name="Zhu J.-K."/>
            <person name="Zhang H."/>
        </authorList>
    </citation>
    <scope>NUCLEOTIDE SEQUENCE [LARGE SCALE GENOMIC DNA]</scope>
</reference>
<evidence type="ECO:0000256" key="5">
    <source>
        <dbReference type="ARBA" id="ARBA00023242"/>
    </source>
</evidence>
<sequence>MEEERRFNNWDLGTVMCMGSLHHLSPARQADIPFAALLPPQMQTQKAKIVRPAPALEPAKKPDADAGWCFPNLCAGTRQDDDELLRDLLAAHPPLHLPSPRTPPPLPTQQQQRQQPVVTAVDVPPPQVHAALASALMRAQPSMWPVLGGLSNPKRRRNQMKKAVRHVPADGSSSDVWAWRKYGQKPIKGSPYPRGYYRCSNFKGCTARKQVERSHLDPNTFILTYIGEHNHAMPTHNNSLARTTRHMFPSSAAPLPPSSVVVGAADTSDVQHQKPIPSLHVDCRALAHDAVVHAIHGAGQ</sequence>
<keyword evidence="5" id="KW-0539">Nucleus</keyword>